<name>A0A840W517_9ACTN</name>
<dbReference type="EMBL" id="JACHDO010000001">
    <property type="protein sequence ID" value="MBB5490423.1"/>
    <property type="molecule type" value="Genomic_DNA"/>
</dbReference>
<evidence type="ECO:0000313" key="3">
    <source>
        <dbReference type="Proteomes" id="UP000579647"/>
    </source>
</evidence>
<dbReference type="SUPFAM" id="SSF81301">
    <property type="entry name" value="Nucleotidyltransferase"/>
    <property type="match status" value="1"/>
</dbReference>
<organism evidence="2 3">
    <name type="scientific">Nocardiopsis metallicus</name>
    <dbReference type="NCBI Taxonomy" id="179819"/>
    <lineage>
        <taxon>Bacteria</taxon>
        <taxon>Bacillati</taxon>
        <taxon>Actinomycetota</taxon>
        <taxon>Actinomycetes</taxon>
        <taxon>Streptosporangiales</taxon>
        <taxon>Nocardiopsidaceae</taxon>
        <taxon>Nocardiopsis</taxon>
    </lineage>
</organism>
<keyword evidence="2" id="KW-0808">Transferase</keyword>
<dbReference type="Gene3D" id="3.30.460.10">
    <property type="entry name" value="Beta Polymerase, domain 2"/>
    <property type="match status" value="1"/>
</dbReference>
<feature type="domain" description="Polymerase nucleotidyl transferase" evidence="1">
    <location>
        <begin position="90"/>
        <end position="134"/>
    </location>
</feature>
<reference evidence="2 3" key="1">
    <citation type="submission" date="2020-08" db="EMBL/GenBank/DDBJ databases">
        <title>Sequencing the genomes of 1000 actinobacteria strains.</title>
        <authorList>
            <person name="Klenk H.-P."/>
        </authorList>
    </citation>
    <scope>NUCLEOTIDE SEQUENCE [LARGE SCALE GENOMIC DNA]</scope>
    <source>
        <strain evidence="2 3">DSM 44598</strain>
    </source>
</reference>
<dbReference type="GO" id="GO:0016779">
    <property type="term" value="F:nucleotidyltransferase activity"/>
    <property type="evidence" value="ECO:0007669"/>
    <property type="project" value="InterPro"/>
</dbReference>
<proteinExistence type="predicted"/>
<comment type="caution">
    <text evidence="2">The sequence shown here is derived from an EMBL/GenBank/DDBJ whole genome shotgun (WGS) entry which is preliminary data.</text>
</comment>
<evidence type="ECO:0000259" key="1">
    <source>
        <dbReference type="Pfam" id="PF01909"/>
    </source>
</evidence>
<sequence length="311" mass="34023">MQIAAPAQCPDLTEVLERPELNLGPELMFHDAEHGATPMRALTPPPPQGLNPDGTITREGSLDQVTTAFTPVVDALRTRLGPTFKDRMHSAYLYGSIPRGTATPGVSDLDALVVLRTTPGGDDHARARTLHEEIDAAFDQVDGGGILLDSVPNLTSDLELYDAGFFLACLCTPLIGPDLAQQLPDHRPTTLLARETNGDLHLTLPRWRTRIAQATSDTDYRTLSRGVSRRLVRTGFTLVMPSWGGWTSDLGLAADVFGHYYPDRHDQMRTAAHTAQHPTTDPDHLHELVEDLAPWLAKEYTATHGVKAPRP</sequence>
<dbReference type="RefSeq" id="WP_246420182.1">
    <property type="nucleotide sequence ID" value="NZ_BAAAKM010000160.1"/>
</dbReference>
<gene>
    <name evidence="2" type="ORF">HNR07_001560</name>
</gene>
<dbReference type="InterPro" id="IPR043519">
    <property type="entry name" value="NT_sf"/>
</dbReference>
<dbReference type="CDD" id="cd05403">
    <property type="entry name" value="NT_KNTase_like"/>
    <property type="match status" value="1"/>
</dbReference>
<dbReference type="AlphaFoldDB" id="A0A840W517"/>
<evidence type="ECO:0000313" key="2">
    <source>
        <dbReference type="EMBL" id="MBB5490423.1"/>
    </source>
</evidence>
<dbReference type="InterPro" id="IPR002934">
    <property type="entry name" value="Polymerase_NTP_transf_dom"/>
</dbReference>
<dbReference type="Proteomes" id="UP000579647">
    <property type="component" value="Unassembled WGS sequence"/>
</dbReference>
<protein>
    <submittedName>
        <fullName evidence="2">Putative nucleotidyltransferase</fullName>
    </submittedName>
</protein>
<dbReference type="Pfam" id="PF01909">
    <property type="entry name" value="NTP_transf_2"/>
    <property type="match status" value="1"/>
</dbReference>
<accession>A0A840W517</accession>
<keyword evidence="3" id="KW-1185">Reference proteome</keyword>